<evidence type="ECO:0000313" key="2">
    <source>
        <dbReference type="EMBL" id="KAD3639986.1"/>
    </source>
</evidence>
<protein>
    <recommendedName>
        <fullName evidence="4">Reverse transcriptase domain-containing protein</fullName>
    </recommendedName>
</protein>
<sequence>MYKNIPRSVEKKAEKKAEKQTVKDVPVIRDYLEVFPEDLPGLPPDRQVEFHLDLVPGANLVAKSPYRLAPSKMQELTK</sequence>
<keyword evidence="3" id="KW-1185">Reference proteome</keyword>
<feature type="region of interest" description="Disordered" evidence="1">
    <location>
        <begin position="1"/>
        <end position="20"/>
    </location>
</feature>
<evidence type="ECO:0000313" key="3">
    <source>
        <dbReference type="Proteomes" id="UP000326396"/>
    </source>
</evidence>
<dbReference type="EMBL" id="SZYD01000015">
    <property type="protein sequence ID" value="KAD3639986.1"/>
    <property type="molecule type" value="Genomic_DNA"/>
</dbReference>
<organism evidence="2 3">
    <name type="scientific">Mikania micrantha</name>
    <name type="common">bitter vine</name>
    <dbReference type="NCBI Taxonomy" id="192012"/>
    <lineage>
        <taxon>Eukaryota</taxon>
        <taxon>Viridiplantae</taxon>
        <taxon>Streptophyta</taxon>
        <taxon>Embryophyta</taxon>
        <taxon>Tracheophyta</taxon>
        <taxon>Spermatophyta</taxon>
        <taxon>Magnoliopsida</taxon>
        <taxon>eudicotyledons</taxon>
        <taxon>Gunneridae</taxon>
        <taxon>Pentapetalae</taxon>
        <taxon>asterids</taxon>
        <taxon>campanulids</taxon>
        <taxon>Asterales</taxon>
        <taxon>Asteraceae</taxon>
        <taxon>Asteroideae</taxon>
        <taxon>Heliantheae alliance</taxon>
        <taxon>Eupatorieae</taxon>
        <taxon>Mikania</taxon>
    </lineage>
</organism>
<dbReference type="InterPro" id="IPR032567">
    <property type="entry name" value="RTL1-rel"/>
</dbReference>
<accession>A0A5N6MIT5</accession>
<evidence type="ECO:0008006" key="4">
    <source>
        <dbReference type="Google" id="ProtNLM"/>
    </source>
</evidence>
<dbReference type="OrthoDB" id="1736007at2759"/>
<dbReference type="Proteomes" id="UP000326396">
    <property type="component" value="Linkage Group LG5"/>
</dbReference>
<comment type="caution">
    <text evidence="2">The sequence shown here is derived from an EMBL/GenBank/DDBJ whole genome shotgun (WGS) entry which is preliminary data.</text>
</comment>
<feature type="compositionally biased region" description="Basic and acidic residues" evidence="1">
    <location>
        <begin position="8"/>
        <end position="20"/>
    </location>
</feature>
<dbReference type="PANTHER" id="PTHR15503">
    <property type="entry name" value="LDOC1 RELATED"/>
    <property type="match status" value="1"/>
</dbReference>
<name>A0A5N6MIT5_9ASTR</name>
<proteinExistence type="predicted"/>
<dbReference type="PANTHER" id="PTHR15503:SF45">
    <property type="entry name" value="RNA-DIRECTED DNA POLYMERASE HOMOLOG"/>
    <property type="match status" value="1"/>
</dbReference>
<gene>
    <name evidence="2" type="ORF">E3N88_29209</name>
</gene>
<reference evidence="2 3" key="1">
    <citation type="submission" date="2019-05" db="EMBL/GenBank/DDBJ databases">
        <title>Mikania micrantha, genome provides insights into the molecular mechanism of rapid growth.</title>
        <authorList>
            <person name="Liu B."/>
        </authorList>
    </citation>
    <scope>NUCLEOTIDE SEQUENCE [LARGE SCALE GENOMIC DNA]</scope>
    <source>
        <strain evidence="2">NLD-2019</strain>
        <tissue evidence="2">Leaf</tissue>
    </source>
</reference>
<dbReference type="AlphaFoldDB" id="A0A5N6MIT5"/>
<evidence type="ECO:0000256" key="1">
    <source>
        <dbReference type="SAM" id="MobiDB-lite"/>
    </source>
</evidence>